<protein>
    <recommendedName>
        <fullName evidence="4">Acc operon protein</fullName>
    </recommendedName>
</protein>
<evidence type="ECO:0000256" key="1">
    <source>
        <dbReference type="SAM" id="MobiDB-lite"/>
    </source>
</evidence>
<feature type="region of interest" description="Disordered" evidence="1">
    <location>
        <begin position="92"/>
        <end position="136"/>
    </location>
</feature>
<sequence length="148" mass="16001">MTVQQNHTAAVLQRPDEKDDAESDEKPRPDEKAGAVLLEREATKAEEPEETQPPKQDARQVSIGKNAGDLTVPDAATEAEVAAITAAVSAHLSAEQAAAEENQSKSESDPWQMSGRYRTATGRPARTPPNLTTQSGWKLAAQAHYFPR</sequence>
<dbReference type="RefSeq" id="WP_129786453.1">
    <property type="nucleotide sequence ID" value="NZ_RZHH01000003.1"/>
</dbReference>
<dbReference type="InterPro" id="IPR058335">
    <property type="entry name" value="PccX"/>
</dbReference>
<accession>A0A482T7E0</accession>
<gene>
    <name evidence="2" type="ORF">ELS19_18695</name>
</gene>
<dbReference type="AlphaFoldDB" id="A0A482T7E0"/>
<feature type="compositionally biased region" description="Low complexity" evidence="1">
    <location>
        <begin position="92"/>
        <end position="101"/>
    </location>
</feature>
<proteinExistence type="predicted"/>
<organism evidence="2 3">
    <name type="scientific">Halogeometricum borinquense</name>
    <dbReference type="NCBI Taxonomy" id="60847"/>
    <lineage>
        <taxon>Archaea</taxon>
        <taxon>Methanobacteriati</taxon>
        <taxon>Methanobacteriota</taxon>
        <taxon>Stenosarchaea group</taxon>
        <taxon>Halobacteria</taxon>
        <taxon>Halobacteriales</taxon>
        <taxon>Haloferacaceae</taxon>
        <taxon>Halogeometricum</taxon>
    </lineage>
</organism>
<dbReference type="Proteomes" id="UP000294028">
    <property type="component" value="Unassembled WGS sequence"/>
</dbReference>
<dbReference type="Pfam" id="PF26062">
    <property type="entry name" value="DUF8022"/>
    <property type="match status" value="1"/>
</dbReference>
<evidence type="ECO:0000313" key="2">
    <source>
        <dbReference type="EMBL" id="RYJ08535.1"/>
    </source>
</evidence>
<reference evidence="2 3" key="1">
    <citation type="submission" date="2018-12" db="EMBL/GenBank/DDBJ databases">
        <title>Genome analysis provides insights into bioremediation potentialities of Halogeometricum borinquense strain N11.</title>
        <authorList>
            <person name="Najjari A."/>
            <person name="Youssef N."/>
            <person name="Fhoula I."/>
            <person name="Ben Dhia O."/>
            <person name="Mahjoubi M."/>
            <person name="Ouzari H.I."/>
            <person name="Cherif A."/>
        </authorList>
    </citation>
    <scope>NUCLEOTIDE SEQUENCE [LARGE SCALE GENOMIC DNA]</scope>
    <source>
        <strain evidence="2 3">N11</strain>
    </source>
</reference>
<feature type="region of interest" description="Disordered" evidence="1">
    <location>
        <begin position="1"/>
        <end position="69"/>
    </location>
</feature>
<name>A0A482T7E0_9EURY</name>
<evidence type="ECO:0000313" key="3">
    <source>
        <dbReference type="Proteomes" id="UP000294028"/>
    </source>
</evidence>
<feature type="compositionally biased region" description="Basic and acidic residues" evidence="1">
    <location>
        <begin position="24"/>
        <end position="46"/>
    </location>
</feature>
<dbReference type="EMBL" id="RZHH01000003">
    <property type="protein sequence ID" value="RYJ08535.1"/>
    <property type="molecule type" value="Genomic_DNA"/>
</dbReference>
<comment type="caution">
    <text evidence="2">The sequence shown here is derived from an EMBL/GenBank/DDBJ whole genome shotgun (WGS) entry which is preliminary data.</text>
</comment>
<evidence type="ECO:0008006" key="4">
    <source>
        <dbReference type="Google" id="ProtNLM"/>
    </source>
</evidence>